<gene>
    <name evidence="1" type="ordered locus">Mmah_0103</name>
</gene>
<dbReference type="Proteomes" id="UP000001059">
    <property type="component" value="Chromosome"/>
</dbReference>
<reference evidence="1 2" key="1">
    <citation type="submission" date="2010-03" db="EMBL/GenBank/DDBJ databases">
        <title>The complete genome of Methanohalophilus mahii DSM 5219.</title>
        <authorList>
            <consortium name="US DOE Joint Genome Institute (JGI-PGF)"/>
            <person name="Lucas S."/>
            <person name="Copeland A."/>
            <person name="Lapidus A."/>
            <person name="Glavina del Rio T."/>
            <person name="Dalin E."/>
            <person name="Tice H."/>
            <person name="Bruce D."/>
            <person name="Goodwin L."/>
            <person name="Pitluck S."/>
            <person name="Kyrpides N."/>
            <person name="Mavromatis K."/>
            <person name="Ivanova N."/>
            <person name="Lykidis A."/>
            <person name="Saunders E."/>
            <person name="Brettin T."/>
            <person name="Detter J.C."/>
            <person name="Han C."/>
            <person name="Land M."/>
            <person name="Hauser L."/>
            <person name="Markowitz V."/>
            <person name="Cheng J.-F."/>
            <person name="Hugenholtz P."/>
            <person name="Woyke T."/>
            <person name="Wu D."/>
            <person name="Spring S."/>
            <person name="Schneider S."/>
            <person name="Schroeder M."/>
            <person name="Klenk H.-P."/>
            <person name="Eisen J.A."/>
        </authorList>
    </citation>
    <scope>NUCLEOTIDE SEQUENCE [LARGE SCALE GENOMIC DNA]</scope>
    <source>
        <strain evidence="2">ATCC 35705 / DSM 5219 / SLP</strain>
    </source>
</reference>
<accession>D5E8Y0</accession>
<dbReference type="EMBL" id="CP001994">
    <property type="protein sequence ID" value="ADE35639.1"/>
    <property type="molecule type" value="Genomic_DNA"/>
</dbReference>
<sequence>MPGGGTSGMLFFIGVRCDVSRAMGFVCPALLKNRSDQRQHLSNNPFSSAF</sequence>
<evidence type="ECO:0000313" key="2">
    <source>
        <dbReference type="Proteomes" id="UP000001059"/>
    </source>
</evidence>
<keyword evidence="2" id="KW-1185">Reference proteome</keyword>
<name>D5E8Y0_METMS</name>
<dbReference type="KEGG" id="mmh:Mmah_0103"/>
<dbReference type="HOGENOM" id="CLU_3113103_0_0_2"/>
<evidence type="ECO:0000313" key="1">
    <source>
        <dbReference type="EMBL" id="ADE35639.1"/>
    </source>
</evidence>
<proteinExistence type="predicted"/>
<organism evidence="1 2">
    <name type="scientific">Methanohalophilus mahii (strain ATCC 35705 / DSM 5219 / SLP)</name>
    <dbReference type="NCBI Taxonomy" id="547558"/>
    <lineage>
        <taxon>Archaea</taxon>
        <taxon>Methanobacteriati</taxon>
        <taxon>Methanobacteriota</taxon>
        <taxon>Stenosarchaea group</taxon>
        <taxon>Methanomicrobia</taxon>
        <taxon>Methanosarcinales</taxon>
        <taxon>Methanosarcinaceae</taxon>
        <taxon>Methanohalophilus</taxon>
    </lineage>
</organism>
<dbReference type="AlphaFoldDB" id="D5E8Y0"/>
<protein>
    <submittedName>
        <fullName evidence="1">Uncharacterized protein</fullName>
    </submittedName>
</protein>